<feature type="region of interest" description="Disordered" evidence="1">
    <location>
        <begin position="24"/>
        <end position="90"/>
    </location>
</feature>
<dbReference type="Proteomes" id="UP001597383">
    <property type="component" value="Unassembled WGS sequence"/>
</dbReference>
<evidence type="ECO:0000313" key="3">
    <source>
        <dbReference type="EMBL" id="MFD2042819.1"/>
    </source>
</evidence>
<feature type="signal peptide" evidence="2">
    <location>
        <begin position="1"/>
        <end position="21"/>
    </location>
</feature>
<protein>
    <submittedName>
        <fullName evidence="3">YhcN/YlaJ family sporulation lipoprotein</fullName>
    </submittedName>
</protein>
<feature type="compositionally biased region" description="Polar residues" evidence="1">
    <location>
        <begin position="27"/>
        <end position="41"/>
    </location>
</feature>
<dbReference type="RefSeq" id="WP_377554463.1">
    <property type="nucleotide sequence ID" value="NZ_JBHUHQ010000002.1"/>
</dbReference>
<reference evidence="4" key="1">
    <citation type="journal article" date="2019" name="Int. J. Syst. Evol. Microbiol.">
        <title>The Global Catalogue of Microorganisms (GCM) 10K type strain sequencing project: providing services to taxonomists for standard genome sequencing and annotation.</title>
        <authorList>
            <consortium name="The Broad Institute Genomics Platform"/>
            <consortium name="The Broad Institute Genome Sequencing Center for Infectious Disease"/>
            <person name="Wu L."/>
            <person name="Ma J."/>
        </authorList>
    </citation>
    <scope>NUCLEOTIDE SEQUENCE [LARGE SCALE GENOMIC DNA]</scope>
    <source>
        <strain evidence="4">R28</strain>
    </source>
</reference>
<organism evidence="3 4">
    <name type="scientific">Ornithinibacillus salinisoli</name>
    <dbReference type="NCBI Taxonomy" id="1848459"/>
    <lineage>
        <taxon>Bacteria</taxon>
        <taxon>Bacillati</taxon>
        <taxon>Bacillota</taxon>
        <taxon>Bacilli</taxon>
        <taxon>Bacillales</taxon>
        <taxon>Bacillaceae</taxon>
        <taxon>Ornithinibacillus</taxon>
    </lineage>
</organism>
<evidence type="ECO:0000256" key="2">
    <source>
        <dbReference type="SAM" id="SignalP"/>
    </source>
</evidence>
<accession>A0ABW4VT15</accession>
<keyword evidence="3" id="KW-0449">Lipoprotein</keyword>
<dbReference type="NCBIfam" id="TIGR02898">
    <property type="entry name" value="spore_YhcN_YlaJ"/>
    <property type="match status" value="1"/>
</dbReference>
<dbReference type="PROSITE" id="PS51257">
    <property type="entry name" value="PROKAR_LIPOPROTEIN"/>
    <property type="match status" value="1"/>
</dbReference>
<gene>
    <name evidence="3" type="ORF">ACFSJF_00650</name>
</gene>
<proteinExistence type="predicted"/>
<evidence type="ECO:0000313" key="4">
    <source>
        <dbReference type="Proteomes" id="UP001597383"/>
    </source>
</evidence>
<dbReference type="Pfam" id="PF09580">
    <property type="entry name" value="Spore_YhcN_YlaJ"/>
    <property type="match status" value="1"/>
</dbReference>
<comment type="caution">
    <text evidence="3">The sequence shown here is derived from an EMBL/GenBank/DDBJ whole genome shotgun (WGS) entry which is preliminary data.</text>
</comment>
<name>A0ABW4VT15_9BACI</name>
<dbReference type="InterPro" id="IPR014247">
    <property type="entry name" value="Spore_lipoprot_YhcN/YlaJ"/>
</dbReference>
<keyword evidence="2" id="KW-0732">Signal</keyword>
<feature type="chain" id="PRO_5045536861" evidence="2">
    <location>
        <begin position="22"/>
        <end position="217"/>
    </location>
</feature>
<feature type="compositionally biased region" description="Low complexity" evidence="1">
    <location>
        <begin position="71"/>
        <end position="89"/>
    </location>
</feature>
<feature type="compositionally biased region" description="Basic and acidic residues" evidence="1">
    <location>
        <begin position="54"/>
        <end position="70"/>
    </location>
</feature>
<keyword evidence="4" id="KW-1185">Reference proteome</keyword>
<evidence type="ECO:0000256" key="1">
    <source>
        <dbReference type="SAM" id="MobiDB-lite"/>
    </source>
</evidence>
<dbReference type="InterPro" id="IPR019076">
    <property type="entry name" value="Spore_lipoprot_YhcN/YlaJ-like"/>
</dbReference>
<sequence>MKWKIMSFVTLLFFALAACQADEQGQGYDNDNNNIDQTRYGNNEGIGDDTGDGMNRDRNYTMDRDIEERNGNNFTNTRNQANQNNNNRQQNDRYDVAEEAADQISNQIDEIERAYVLTTDNNAYVAAGLNNNGNAQNNGNVKNNNNSGDELTDDVKKEIADIVKSVDNDVENVYVSTNPDFMDLTNNYVNDMNNGEPIEGFFDQMGNMIERLFPQNR</sequence>
<dbReference type="EMBL" id="JBHUHQ010000002">
    <property type="protein sequence ID" value="MFD2042819.1"/>
    <property type="molecule type" value="Genomic_DNA"/>
</dbReference>